<evidence type="ECO:0000313" key="1">
    <source>
        <dbReference type="EMBL" id="NSF73102.1"/>
    </source>
</evidence>
<comment type="caution">
    <text evidence="1">The sequence shown here is derived from an EMBL/GenBank/DDBJ whole genome shotgun (WGS) entry which is preliminary data.</text>
</comment>
<proteinExistence type="predicted"/>
<feature type="non-terminal residue" evidence="1">
    <location>
        <position position="1"/>
    </location>
</feature>
<protein>
    <recommendedName>
        <fullName evidence="3">DUF1292 domain-containing protein</fullName>
    </recommendedName>
</protein>
<dbReference type="Proteomes" id="UP000822152">
    <property type="component" value="Unassembled WGS sequence"/>
</dbReference>
<evidence type="ECO:0008006" key="3">
    <source>
        <dbReference type="Google" id="ProtNLM"/>
    </source>
</evidence>
<reference evidence="1 2" key="1">
    <citation type="journal article" date="2020" name="Cell Host Microbe">
        <title>Functional and Genomic Variation between Human-Derived Isolates of Lachnospiraceae Reveals Inter- and Intra-Species Diversity.</title>
        <authorList>
            <person name="Sorbara M.T."/>
            <person name="Littmann E.R."/>
            <person name="Fontana E."/>
            <person name="Moody T.U."/>
            <person name="Kohout C.E."/>
            <person name="Gjonbalaj M."/>
            <person name="Eaton V."/>
            <person name="Seok R."/>
            <person name="Leiner I.M."/>
            <person name="Pamer E.G."/>
        </authorList>
    </citation>
    <scope>NUCLEOTIDE SEQUENCE [LARGE SCALE GENOMIC DNA]</scope>
    <source>
        <strain evidence="1 2">MSK.20.11</strain>
    </source>
</reference>
<organism evidence="1 2">
    <name type="scientific">Blautia wexlerae</name>
    <dbReference type="NCBI Taxonomy" id="418240"/>
    <lineage>
        <taxon>Bacteria</taxon>
        <taxon>Bacillati</taxon>
        <taxon>Bacillota</taxon>
        <taxon>Clostridia</taxon>
        <taxon>Lachnospirales</taxon>
        <taxon>Lachnospiraceae</taxon>
        <taxon>Blautia</taxon>
    </lineage>
</organism>
<keyword evidence="2" id="KW-1185">Reference proteome</keyword>
<sequence>CEKYEEAEKAEGDVRNVTVTAAPGTELEKDYAITVPADNHVWIMLHDDSSYYVLYTDKECKELHEPEEDVKGDTHLYAEIESYEDYEEAEDEV</sequence>
<gene>
    <name evidence="1" type="ORF">G4952_04535</name>
</gene>
<evidence type="ECO:0000313" key="2">
    <source>
        <dbReference type="Proteomes" id="UP000822152"/>
    </source>
</evidence>
<dbReference type="EMBL" id="JAAIPF010000006">
    <property type="protein sequence ID" value="NSF73102.1"/>
    <property type="molecule type" value="Genomic_DNA"/>
</dbReference>
<name>A0ABX2GLH1_9FIRM</name>
<accession>A0ABX2GLH1</accession>